<dbReference type="Proteomes" id="UP000807353">
    <property type="component" value="Unassembled WGS sequence"/>
</dbReference>
<protein>
    <recommendedName>
        <fullName evidence="4">Pentatricopeptide repeat-containing protein</fullName>
    </recommendedName>
</protein>
<dbReference type="EMBL" id="MU150233">
    <property type="protein sequence ID" value="KAF9468297.1"/>
    <property type="molecule type" value="Genomic_DNA"/>
</dbReference>
<dbReference type="Gene3D" id="1.25.40.10">
    <property type="entry name" value="Tetratricopeptide repeat domain"/>
    <property type="match status" value="2"/>
</dbReference>
<dbReference type="InterPro" id="IPR050667">
    <property type="entry name" value="PPR-containing_protein"/>
</dbReference>
<evidence type="ECO:0008006" key="4">
    <source>
        <dbReference type="Google" id="ProtNLM"/>
    </source>
</evidence>
<evidence type="ECO:0000313" key="2">
    <source>
        <dbReference type="EMBL" id="KAF9468297.1"/>
    </source>
</evidence>
<dbReference type="InterPro" id="IPR011990">
    <property type="entry name" value="TPR-like_helical_dom_sf"/>
</dbReference>
<organism evidence="2 3">
    <name type="scientific">Collybia nuda</name>
    <dbReference type="NCBI Taxonomy" id="64659"/>
    <lineage>
        <taxon>Eukaryota</taxon>
        <taxon>Fungi</taxon>
        <taxon>Dikarya</taxon>
        <taxon>Basidiomycota</taxon>
        <taxon>Agaricomycotina</taxon>
        <taxon>Agaricomycetes</taxon>
        <taxon>Agaricomycetidae</taxon>
        <taxon>Agaricales</taxon>
        <taxon>Tricholomatineae</taxon>
        <taxon>Clitocybaceae</taxon>
        <taxon>Collybia</taxon>
    </lineage>
</organism>
<proteinExistence type="predicted"/>
<sequence length="780" mass="87594">MQTTVLHHVRTVLYKPWTRVFSTTTRQSQLSRPLRSGKLVKTLWKDTRDPVWGLVDALHARKDPLKLSAALANYRALPGELDAWKHVIYQPDITSAVAALRKSGFTVAPPAESELLEVSPSPPPSQHPPSWVVLYLTAFKVRTSQQVLSTQLDLTYAHLATAPLEVQGPLLILTVLNLIRFNLLVPMRRVIDTFLAIPLHNPALEFNLLLQIIAWNPLRSTDVASAVVALLKTMQSRQLSLNIATYDVLLRDRFVTLQLTKYLHQQMIEENIVPTASHLEAYLRVFAKHGAIHDAEEYHKTIHALPAATESLVDMKDTHARADTLLLAAQKDRASAFGFLRKLVTPEKFEPDRPPHLVIRHRMRRRTMVDAFDFTAALTVAVRDRSKSGASLIAMFEQAQSRPCSIRLTVASYTVLIRGLLVRESSRAVEYWKALEATGLPIDRAALSVGLRALTSGGSPHKAFQTLQKYAAPNGHIPEGIYQLRQPLRLIAPDINEFMVGLTRVRRPDVVFKLWDHMDELYGVRPDVRSLSILLHAARVAGKMDDSFSGAMAHLALKNPFRTPQPMPTSPDSIVSGIKEILHDESGNLRPYVSGIWHDQSPMEVARKIFLQAIFGSAPATLLGVTSPAHAIRASPDADGMQGMGLPRLGPKRTPFVLPPDLLTPRGETYYPSIIVSNEVCMRYLYLLEAMSRISEVPLLLAWMRELRITPKQELLAMALVLWSEISVQAPLIEAWAGGAERNEYTRLVEWLQDWVGRKQMPSEGMLDRWRRIVARNREI</sequence>
<evidence type="ECO:0000313" key="3">
    <source>
        <dbReference type="Proteomes" id="UP000807353"/>
    </source>
</evidence>
<gene>
    <name evidence="2" type="ORF">BDZ94DRAFT_777866</name>
</gene>
<dbReference type="OrthoDB" id="185373at2759"/>
<name>A0A9P5YG39_9AGAR</name>
<accession>A0A9P5YG39</accession>
<dbReference type="PANTHER" id="PTHR47939">
    <property type="entry name" value="MEMBRANE-ASSOCIATED SALT-INDUCIBLE PROTEIN-LIKE"/>
    <property type="match status" value="1"/>
</dbReference>
<keyword evidence="3" id="KW-1185">Reference proteome</keyword>
<evidence type="ECO:0000256" key="1">
    <source>
        <dbReference type="ARBA" id="ARBA00022737"/>
    </source>
</evidence>
<reference evidence="2" key="1">
    <citation type="submission" date="2020-11" db="EMBL/GenBank/DDBJ databases">
        <authorList>
            <consortium name="DOE Joint Genome Institute"/>
            <person name="Ahrendt S."/>
            <person name="Riley R."/>
            <person name="Andreopoulos W."/>
            <person name="Labutti K."/>
            <person name="Pangilinan J."/>
            <person name="Ruiz-Duenas F.J."/>
            <person name="Barrasa J.M."/>
            <person name="Sanchez-Garcia M."/>
            <person name="Camarero S."/>
            <person name="Miyauchi S."/>
            <person name="Serrano A."/>
            <person name="Linde D."/>
            <person name="Babiker R."/>
            <person name="Drula E."/>
            <person name="Ayuso-Fernandez I."/>
            <person name="Pacheco R."/>
            <person name="Padilla G."/>
            <person name="Ferreira P."/>
            <person name="Barriuso J."/>
            <person name="Kellner H."/>
            <person name="Castanera R."/>
            <person name="Alfaro M."/>
            <person name="Ramirez L."/>
            <person name="Pisabarro A.G."/>
            <person name="Kuo A."/>
            <person name="Tritt A."/>
            <person name="Lipzen A."/>
            <person name="He G."/>
            <person name="Yan M."/>
            <person name="Ng V."/>
            <person name="Cullen D."/>
            <person name="Martin F."/>
            <person name="Rosso M.-N."/>
            <person name="Henrissat B."/>
            <person name="Hibbett D."/>
            <person name="Martinez A.T."/>
            <person name="Grigoriev I.V."/>
        </authorList>
    </citation>
    <scope>NUCLEOTIDE SEQUENCE</scope>
    <source>
        <strain evidence="2">CBS 247.69</strain>
    </source>
</reference>
<dbReference type="PANTHER" id="PTHR47939:SF13">
    <property type="entry name" value="OS03G0201400 PROTEIN"/>
    <property type="match status" value="1"/>
</dbReference>
<keyword evidence="1" id="KW-0677">Repeat</keyword>
<comment type="caution">
    <text evidence="2">The sequence shown here is derived from an EMBL/GenBank/DDBJ whole genome shotgun (WGS) entry which is preliminary data.</text>
</comment>
<dbReference type="AlphaFoldDB" id="A0A9P5YG39"/>